<feature type="region of interest" description="Disordered" evidence="1">
    <location>
        <begin position="1"/>
        <end position="63"/>
    </location>
</feature>
<proteinExistence type="predicted"/>
<keyword evidence="3" id="KW-1185">Reference proteome</keyword>
<dbReference type="AlphaFoldDB" id="A0AAW2YTU7"/>
<evidence type="ECO:0000313" key="3">
    <source>
        <dbReference type="Proteomes" id="UP001431209"/>
    </source>
</evidence>
<organism evidence="2 3">
    <name type="scientific">Acrasis kona</name>
    <dbReference type="NCBI Taxonomy" id="1008807"/>
    <lineage>
        <taxon>Eukaryota</taxon>
        <taxon>Discoba</taxon>
        <taxon>Heterolobosea</taxon>
        <taxon>Tetramitia</taxon>
        <taxon>Eutetramitia</taxon>
        <taxon>Acrasidae</taxon>
        <taxon>Acrasis</taxon>
    </lineage>
</organism>
<feature type="compositionally biased region" description="Basic and acidic residues" evidence="1">
    <location>
        <begin position="12"/>
        <end position="22"/>
    </location>
</feature>
<accession>A0AAW2YTU7</accession>
<protein>
    <submittedName>
        <fullName evidence="2">Uncharacterized protein</fullName>
    </submittedName>
</protein>
<dbReference type="EMBL" id="JAOPGA020000642">
    <property type="protein sequence ID" value="KAL0480231.1"/>
    <property type="molecule type" value="Genomic_DNA"/>
</dbReference>
<reference evidence="2 3" key="1">
    <citation type="submission" date="2024-03" db="EMBL/GenBank/DDBJ databases">
        <title>The Acrasis kona genome and developmental transcriptomes reveal deep origins of eukaryotic multicellular pathways.</title>
        <authorList>
            <person name="Sheikh S."/>
            <person name="Fu C.-J."/>
            <person name="Brown M.W."/>
            <person name="Baldauf S.L."/>
        </authorList>
    </citation>
    <scope>NUCLEOTIDE SEQUENCE [LARGE SCALE GENOMIC DNA]</scope>
    <source>
        <strain evidence="2 3">ATCC MYA-3509</strain>
    </source>
</reference>
<evidence type="ECO:0000313" key="2">
    <source>
        <dbReference type="EMBL" id="KAL0480231.1"/>
    </source>
</evidence>
<feature type="region of interest" description="Disordered" evidence="1">
    <location>
        <begin position="88"/>
        <end position="113"/>
    </location>
</feature>
<gene>
    <name evidence="2" type="ORF">AKO1_007178</name>
</gene>
<feature type="compositionally biased region" description="Basic and acidic residues" evidence="1">
    <location>
        <begin position="37"/>
        <end position="57"/>
    </location>
</feature>
<dbReference type="Proteomes" id="UP001431209">
    <property type="component" value="Unassembled WGS sequence"/>
</dbReference>
<sequence length="113" mass="12693">MSSNNQGTVLHPESDKRLKENQDGETYQSEAGRQSHKNTETDRSGERPSDYHAKQPFDEAINDDNMKVISHHENARGGETIVMQNEETGLKKTYPNVNVDGHEGLGEKLEQAE</sequence>
<name>A0AAW2YTU7_9EUKA</name>
<feature type="compositionally biased region" description="Basic and acidic residues" evidence="1">
    <location>
        <begin position="100"/>
        <end position="113"/>
    </location>
</feature>
<comment type="caution">
    <text evidence="2">The sequence shown here is derived from an EMBL/GenBank/DDBJ whole genome shotgun (WGS) entry which is preliminary data.</text>
</comment>
<evidence type="ECO:0000256" key="1">
    <source>
        <dbReference type="SAM" id="MobiDB-lite"/>
    </source>
</evidence>